<dbReference type="PANTHER" id="PTHR11904:SF9">
    <property type="entry name" value="PURINE NUCLEOSIDE PHOSPHORYLASE-RELATED"/>
    <property type="match status" value="1"/>
</dbReference>
<comment type="pathway">
    <text evidence="1 11">Purine metabolism; purine nucleoside salvage.</text>
</comment>
<evidence type="ECO:0000256" key="3">
    <source>
        <dbReference type="ARBA" id="ARBA00011886"/>
    </source>
</evidence>
<dbReference type="UniPathway" id="UPA00606"/>
<keyword evidence="5 11" id="KW-0328">Glycosyltransferase</keyword>
<dbReference type="NCBIfam" id="NF006054">
    <property type="entry name" value="PRK08202.1"/>
    <property type="match status" value="1"/>
</dbReference>
<comment type="catalytic activity">
    <reaction evidence="9">
        <text>2'-deoxyinosine + phosphate = 2-deoxy-alpha-D-ribose 1-phosphate + hypoxanthine</text>
        <dbReference type="Rhea" id="RHEA:27750"/>
        <dbReference type="ChEBI" id="CHEBI:17368"/>
        <dbReference type="ChEBI" id="CHEBI:28997"/>
        <dbReference type="ChEBI" id="CHEBI:43474"/>
        <dbReference type="ChEBI" id="CHEBI:57259"/>
        <dbReference type="EC" id="2.4.2.1"/>
    </reaction>
</comment>
<evidence type="ECO:0000313" key="13">
    <source>
        <dbReference type="EMBL" id="RZC34536.1"/>
    </source>
</evidence>
<dbReference type="NCBIfam" id="TIGR01697">
    <property type="entry name" value="PNPH-PUNA-XAPA"/>
    <property type="match status" value="1"/>
</dbReference>
<evidence type="ECO:0000256" key="11">
    <source>
        <dbReference type="PIRNR" id="PIRNR000477"/>
    </source>
</evidence>
<dbReference type="GO" id="GO:0047975">
    <property type="term" value="F:guanosine phosphorylase activity"/>
    <property type="evidence" value="ECO:0007669"/>
    <property type="project" value="RHEA"/>
</dbReference>
<comment type="catalytic activity">
    <reaction evidence="7">
        <text>inosine + phosphate = alpha-D-ribose 1-phosphate + hypoxanthine</text>
        <dbReference type="Rhea" id="RHEA:27646"/>
        <dbReference type="ChEBI" id="CHEBI:17368"/>
        <dbReference type="ChEBI" id="CHEBI:17596"/>
        <dbReference type="ChEBI" id="CHEBI:43474"/>
        <dbReference type="ChEBI" id="CHEBI:57720"/>
        <dbReference type="EC" id="2.4.2.1"/>
    </reaction>
</comment>
<dbReference type="InterPro" id="IPR035994">
    <property type="entry name" value="Nucleoside_phosphorylase_sf"/>
</dbReference>
<dbReference type="PIRSF" id="PIRSF000477">
    <property type="entry name" value="PurNPase"/>
    <property type="match status" value="1"/>
</dbReference>
<dbReference type="PANTHER" id="PTHR11904">
    <property type="entry name" value="METHYLTHIOADENOSINE/PURINE NUCLEOSIDE PHOSPHORYLASE"/>
    <property type="match status" value="1"/>
</dbReference>
<gene>
    <name evidence="13" type="ORF">BDFB_009745</name>
</gene>
<keyword evidence="6 11" id="KW-0808">Transferase</keyword>
<evidence type="ECO:0000256" key="6">
    <source>
        <dbReference type="ARBA" id="ARBA00022679"/>
    </source>
</evidence>
<dbReference type="Pfam" id="PF01048">
    <property type="entry name" value="PNP_UDP_1"/>
    <property type="match status" value="1"/>
</dbReference>
<dbReference type="InterPro" id="IPR011270">
    <property type="entry name" value="Pur_Nuc_Pase_Ino/Guo-sp"/>
</dbReference>
<dbReference type="SUPFAM" id="SSF53167">
    <property type="entry name" value="Purine and uridine phosphorylases"/>
    <property type="match status" value="1"/>
</dbReference>
<evidence type="ECO:0000256" key="7">
    <source>
        <dbReference type="ARBA" id="ARBA00023918"/>
    </source>
</evidence>
<dbReference type="Proteomes" id="UP000292052">
    <property type="component" value="Unassembled WGS sequence"/>
</dbReference>
<evidence type="ECO:0000256" key="8">
    <source>
        <dbReference type="ARBA" id="ARBA00023929"/>
    </source>
</evidence>
<sequence length="303" mass="33241">MCDKNHNTITDPCEHHLTASNQYTYGDIEELANYLKERVSIQPQIGIICGTGLGAVTELLADPTIFDYKDIPKFPVSTVPGHAGRLLFGHIDGTPVISMQGRFHFFEGYPLWMCTMPVRLMKLLGVTTLILSNAAGGINPSFNVGDIMLIKDHINFVGFAGHNPLRGPNEDKFGARFVAVNDAYSRELLREAKAVAQGLGMKGVQEGVYACIGGPSFETVAELKLMHQLGADAVGMSTVHEVITARHCGIKCFALSLITNMCVMDYESDEKPDHLEILTVGKERENDVKILVKNIILRLAKIN</sequence>
<comment type="function">
    <text evidence="11">The purine nucleoside phosphorylases catalyze the phosphorolytic breakdown of the N-glycosidic bond in the beta-(deoxy)ribonucleoside molecules, with the formation of the corresponding free purine bases and pentose-1-phosphate.</text>
</comment>
<organism evidence="13 14">
    <name type="scientific">Asbolus verrucosus</name>
    <name type="common">Desert ironclad beetle</name>
    <dbReference type="NCBI Taxonomy" id="1661398"/>
    <lineage>
        <taxon>Eukaryota</taxon>
        <taxon>Metazoa</taxon>
        <taxon>Ecdysozoa</taxon>
        <taxon>Arthropoda</taxon>
        <taxon>Hexapoda</taxon>
        <taxon>Insecta</taxon>
        <taxon>Pterygota</taxon>
        <taxon>Neoptera</taxon>
        <taxon>Endopterygota</taxon>
        <taxon>Coleoptera</taxon>
        <taxon>Polyphaga</taxon>
        <taxon>Cucujiformia</taxon>
        <taxon>Tenebrionidae</taxon>
        <taxon>Pimeliinae</taxon>
        <taxon>Asbolus</taxon>
    </lineage>
</organism>
<dbReference type="STRING" id="1661398.A0A482VP92"/>
<dbReference type="GO" id="GO:0005737">
    <property type="term" value="C:cytoplasm"/>
    <property type="evidence" value="ECO:0007669"/>
    <property type="project" value="TreeGrafter"/>
</dbReference>
<comment type="caution">
    <text evidence="13">The sequence shown here is derived from an EMBL/GenBank/DDBJ whole genome shotgun (WGS) entry which is preliminary data.</text>
</comment>
<evidence type="ECO:0000256" key="4">
    <source>
        <dbReference type="ARBA" id="ARBA00013834"/>
    </source>
</evidence>
<reference evidence="13 14" key="1">
    <citation type="submission" date="2017-03" db="EMBL/GenBank/DDBJ databases">
        <title>Genome of the blue death feigning beetle - Asbolus verrucosus.</title>
        <authorList>
            <person name="Rider S.D."/>
        </authorList>
    </citation>
    <scope>NUCLEOTIDE SEQUENCE [LARGE SCALE GENOMIC DNA]</scope>
    <source>
        <strain evidence="13">Butters</strain>
        <tissue evidence="13">Head and leg muscle</tissue>
    </source>
</reference>
<comment type="similarity">
    <text evidence="2 11">Belongs to the PNP/MTAP phosphorylase family.</text>
</comment>
<evidence type="ECO:0000313" key="14">
    <source>
        <dbReference type="Proteomes" id="UP000292052"/>
    </source>
</evidence>
<dbReference type="AlphaFoldDB" id="A0A482VP92"/>
<evidence type="ECO:0000256" key="10">
    <source>
        <dbReference type="ARBA" id="ARBA00023970"/>
    </source>
</evidence>
<evidence type="ECO:0000256" key="5">
    <source>
        <dbReference type="ARBA" id="ARBA00022676"/>
    </source>
</evidence>
<evidence type="ECO:0000256" key="1">
    <source>
        <dbReference type="ARBA" id="ARBA00005058"/>
    </source>
</evidence>
<evidence type="ECO:0000256" key="9">
    <source>
        <dbReference type="ARBA" id="ARBA00023950"/>
    </source>
</evidence>
<dbReference type="InterPro" id="IPR000845">
    <property type="entry name" value="Nucleoside_phosphorylase_d"/>
</dbReference>
<protein>
    <recommendedName>
        <fullName evidence="4 11">Purine nucleoside phosphorylase</fullName>
        <ecNumber evidence="3 11">2.4.2.1</ecNumber>
    </recommendedName>
    <alternativeName>
        <fullName evidence="11">Inosine-guanosine phosphorylase</fullName>
    </alternativeName>
</protein>
<feature type="domain" description="Nucleoside phosphorylase" evidence="12">
    <location>
        <begin position="45"/>
        <end position="296"/>
    </location>
</feature>
<dbReference type="OrthoDB" id="10261782at2759"/>
<dbReference type="Gene3D" id="3.40.50.1580">
    <property type="entry name" value="Nucleoside phosphorylase domain"/>
    <property type="match status" value="1"/>
</dbReference>
<dbReference type="FunFam" id="3.40.50.1580:FF:000004">
    <property type="entry name" value="Purine nucleoside phosphorylase"/>
    <property type="match status" value="1"/>
</dbReference>
<dbReference type="InterPro" id="IPR011268">
    <property type="entry name" value="Purine_phosphorylase"/>
</dbReference>
<dbReference type="NCBIfam" id="TIGR01700">
    <property type="entry name" value="PNPH"/>
    <property type="match status" value="1"/>
</dbReference>
<evidence type="ECO:0000256" key="2">
    <source>
        <dbReference type="ARBA" id="ARBA00006751"/>
    </source>
</evidence>
<dbReference type="CDD" id="cd09009">
    <property type="entry name" value="PNP-EcPNPII_like"/>
    <property type="match status" value="1"/>
</dbReference>
<comment type="catalytic activity">
    <reaction evidence="10">
        <text>guanosine + phosphate = alpha-D-ribose 1-phosphate + guanine</text>
        <dbReference type="Rhea" id="RHEA:13233"/>
        <dbReference type="ChEBI" id="CHEBI:16235"/>
        <dbReference type="ChEBI" id="CHEBI:16750"/>
        <dbReference type="ChEBI" id="CHEBI:43474"/>
        <dbReference type="ChEBI" id="CHEBI:57720"/>
        <dbReference type="EC" id="2.4.2.1"/>
    </reaction>
</comment>
<keyword evidence="14" id="KW-1185">Reference proteome</keyword>
<proteinExistence type="inferred from homology"/>
<dbReference type="GO" id="GO:0004731">
    <property type="term" value="F:purine-nucleoside phosphorylase activity"/>
    <property type="evidence" value="ECO:0007669"/>
    <property type="project" value="UniProtKB-EC"/>
</dbReference>
<comment type="catalytic activity">
    <reaction evidence="8">
        <text>2'-deoxyguanosine + phosphate = 2-deoxy-alpha-D-ribose 1-phosphate + guanine</text>
        <dbReference type="Rhea" id="RHEA:27738"/>
        <dbReference type="ChEBI" id="CHEBI:16235"/>
        <dbReference type="ChEBI" id="CHEBI:17172"/>
        <dbReference type="ChEBI" id="CHEBI:43474"/>
        <dbReference type="ChEBI" id="CHEBI:57259"/>
        <dbReference type="EC" id="2.4.2.1"/>
    </reaction>
</comment>
<dbReference type="GO" id="GO:0009116">
    <property type="term" value="P:nucleoside metabolic process"/>
    <property type="evidence" value="ECO:0007669"/>
    <property type="project" value="InterPro"/>
</dbReference>
<evidence type="ECO:0000259" key="12">
    <source>
        <dbReference type="Pfam" id="PF01048"/>
    </source>
</evidence>
<dbReference type="EMBL" id="QDEB01079171">
    <property type="protein sequence ID" value="RZC34536.1"/>
    <property type="molecule type" value="Genomic_DNA"/>
</dbReference>
<name>A0A482VP92_ASBVE</name>
<dbReference type="EC" id="2.4.2.1" evidence="3 11"/>
<accession>A0A482VP92</accession>